<dbReference type="Pfam" id="PF05794">
    <property type="entry name" value="Tcp11"/>
    <property type="match status" value="1"/>
</dbReference>
<protein>
    <recommendedName>
        <fullName evidence="5">Tcp11-domain-containing protein</fullName>
    </recommendedName>
</protein>
<comment type="caution">
    <text evidence="3">The sequence shown here is derived from an EMBL/GenBank/DDBJ whole genome shotgun (WGS) entry which is preliminary data.</text>
</comment>
<evidence type="ECO:0000256" key="1">
    <source>
        <dbReference type="ARBA" id="ARBA00010954"/>
    </source>
</evidence>
<evidence type="ECO:0000313" key="3">
    <source>
        <dbReference type="EMBL" id="KAF9808524.1"/>
    </source>
</evidence>
<dbReference type="PANTHER" id="PTHR12832">
    <property type="entry name" value="TESTIS-SPECIFIC PROTEIN PBS13 T-COMPLEX 11"/>
    <property type="match status" value="1"/>
</dbReference>
<feature type="region of interest" description="Disordered" evidence="2">
    <location>
        <begin position="35"/>
        <end position="122"/>
    </location>
</feature>
<accession>A0A8H7NXM1</accession>
<organism evidence="3 4">
    <name type="scientific">Rhodonia placenta</name>
    <dbReference type="NCBI Taxonomy" id="104341"/>
    <lineage>
        <taxon>Eukaryota</taxon>
        <taxon>Fungi</taxon>
        <taxon>Dikarya</taxon>
        <taxon>Basidiomycota</taxon>
        <taxon>Agaricomycotina</taxon>
        <taxon>Agaricomycetes</taxon>
        <taxon>Polyporales</taxon>
        <taxon>Adustoporiaceae</taxon>
        <taxon>Rhodonia</taxon>
    </lineage>
</organism>
<feature type="compositionally biased region" description="Low complexity" evidence="2">
    <location>
        <begin position="35"/>
        <end position="48"/>
    </location>
</feature>
<dbReference type="EMBL" id="JADOXO010000240">
    <property type="protein sequence ID" value="KAF9808524.1"/>
    <property type="molecule type" value="Genomic_DNA"/>
</dbReference>
<proteinExistence type="inferred from homology"/>
<evidence type="ECO:0000256" key="2">
    <source>
        <dbReference type="SAM" id="MobiDB-lite"/>
    </source>
</evidence>
<evidence type="ECO:0000313" key="4">
    <source>
        <dbReference type="Proteomes" id="UP000639403"/>
    </source>
</evidence>
<dbReference type="AlphaFoldDB" id="A0A8H7NXM1"/>
<reference evidence="3" key="1">
    <citation type="submission" date="2020-11" db="EMBL/GenBank/DDBJ databases">
        <authorList>
            <person name="Koelle M."/>
            <person name="Horta M.A.C."/>
            <person name="Nowrousian M."/>
            <person name="Ohm R.A."/>
            <person name="Benz P."/>
            <person name="Pilgard A."/>
        </authorList>
    </citation>
    <scope>NUCLEOTIDE SEQUENCE</scope>
    <source>
        <strain evidence="3">FPRL280</strain>
    </source>
</reference>
<dbReference type="GO" id="GO:0010737">
    <property type="term" value="P:protein kinase A signaling"/>
    <property type="evidence" value="ECO:0007669"/>
    <property type="project" value="TreeGrafter"/>
</dbReference>
<comment type="similarity">
    <text evidence="1">Belongs to the TCP11 family.</text>
</comment>
<reference evidence="3" key="2">
    <citation type="journal article" name="Front. Microbiol.">
        <title>Degradative Capacity of Two Strains of Rhodonia placenta: From Phenotype to Genotype.</title>
        <authorList>
            <person name="Kolle M."/>
            <person name="Horta M.A.C."/>
            <person name="Nowrousian M."/>
            <person name="Ohm R.A."/>
            <person name="Benz J.P."/>
            <person name="Pilgard A."/>
        </authorList>
    </citation>
    <scope>NUCLEOTIDE SEQUENCE</scope>
    <source>
        <strain evidence="3">FPRL280</strain>
    </source>
</reference>
<sequence>MLIDSSATPRCPSKTSDHTQTPAWLLADAEQGIVSSWSQPSPASSAVPFLSDAQKEGPSRPKRPRIDIPPSSPAARRVRRGRALYSHSVPSPRRHSRRARLGETRDTGIVSATEPGPSRGSLLRYSSLPSTPRPVSSLPVSPIEPIPHHIPPHQPPINRDTLKELDLEAILRNPQLRHDLLFDSGLQFRPTSSRRKRDLADNYWLAIIRELECGCTCFTVDAHGRPSDRICICQTHQMPPGGAVYARTADNRTTVRVASRIRPLLLELLEVLVSIIQPVMSKSTGLYMQPTSLHPQFQQNVTHVALLRSVLDADLIQQEMEHGLFDPSGVFQTIGDIIRCHCAPMRDHAVDQMVSLAKSCAPGGNGSKVDAVRAIRLCFEIMELMKLDVANHQLQTLRPYLIQSAAQYELKTFQECRQGGHLSLETTREWLRIAHLEIVRRVESSGLCALPAGCSSFEKLPRRTQVQIAVTSAIVDLVFNPPSSFPAASPTVLPSTPRTTLLQGYPETLYLDHARLLTFTTDAGDFTALYMLLMLYRQLVFSGSSPPSDIARAYVRVDELMKLKKEIWEIGPAHLGHCFQGARGASKETGDKTDTESTKWRSEMSDVVLQITMRATDARSGSTSSAQGLSHTRTPDEQLIKLAASWAESHLRDDSPLSALMRRRIRDEVLAAAVQIIVPALRKGDASGAADDADPGTTNGLEPLMPEIQHLAEKLSKLASIHLNVYSALYAQPGFLADGGGGAAAVAHQET</sequence>
<dbReference type="Proteomes" id="UP000639403">
    <property type="component" value="Unassembled WGS sequence"/>
</dbReference>
<name>A0A8H7NXM1_9APHY</name>
<evidence type="ECO:0008006" key="5">
    <source>
        <dbReference type="Google" id="ProtNLM"/>
    </source>
</evidence>
<feature type="region of interest" description="Disordered" evidence="2">
    <location>
        <begin position="1"/>
        <end position="22"/>
    </location>
</feature>
<dbReference type="InterPro" id="IPR008862">
    <property type="entry name" value="Tcp11"/>
</dbReference>
<dbReference type="PANTHER" id="PTHR12832:SF11">
    <property type="entry name" value="LD23868P"/>
    <property type="match status" value="1"/>
</dbReference>
<gene>
    <name evidence="3" type="ORF">IEO21_07855</name>
</gene>